<proteinExistence type="predicted"/>
<reference evidence="2 3" key="1">
    <citation type="journal article" date="2014" name="Genome Announc.">
        <title>Draft Genome Sequence of the Haloacid-Degrading Burkholderia caribensis Strain MBA4.</title>
        <authorList>
            <person name="Pan Y."/>
            <person name="Kong K.F."/>
            <person name="Tsang J.S."/>
        </authorList>
    </citation>
    <scope>NUCLEOTIDE SEQUENCE [LARGE SCALE GENOMIC DNA]</scope>
    <source>
        <strain evidence="2 3">MBA4</strain>
        <plasmid evidence="3">Plasmid</plasmid>
    </source>
</reference>
<evidence type="ECO:0000256" key="1">
    <source>
        <dbReference type="SAM" id="MobiDB-lite"/>
    </source>
</evidence>
<dbReference type="Proteomes" id="UP000019146">
    <property type="component" value="Plasmid unnamed"/>
</dbReference>
<sequence>MQSEKEGVQRRYETATLPKEVGKEGGKANAGAARAATHGDLAAMFPTRRAG</sequence>
<accession>A0A0P0RMR3</accession>
<organism evidence="2 3">
    <name type="scientific">Paraburkholderia caribensis MBA4</name>
    <dbReference type="NCBI Taxonomy" id="1323664"/>
    <lineage>
        <taxon>Bacteria</taxon>
        <taxon>Pseudomonadati</taxon>
        <taxon>Pseudomonadota</taxon>
        <taxon>Betaproteobacteria</taxon>
        <taxon>Burkholderiales</taxon>
        <taxon>Burkholderiaceae</taxon>
        <taxon>Paraburkholderia</taxon>
    </lineage>
</organism>
<evidence type="ECO:0000313" key="3">
    <source>
        <dbReference type="Proteomes" id="UP000019146"/>
    </source>
</evidence>
<dbReference type="AlphaFoldDB" id="A0A0P0RMR3"/>
<feature type="compositionally biased region" description="Basic and acidic residues" evidence="1">
    <location>
        <begin position="1"/>
        <end position="13"/>
    </location>
</feature>
<geneLocation type="plasmid" evidence="3"/>
<gene>
    <name evidence="2" type="ORF">K788_0001539</name>
</gene>
<protein>
    <submittedName>
        <fullName evidence="2">Uncharacterized protein</fullName>
    </submittedName>
</protein>
<keyword evidence="2" id="KW-0614">Plasmid</keyword>
<name>A0A0P0RMR3_9BURK</name>
<dbReference type="KEGG" id="bcai:K788_0001539"/>
<feature type="region of interest" description="Disordered" evidence="1">
    <location>
        <begin position="1"/>
        <end position="34"/>
    </location>
</feature>
<evidence type="ECO:0000313" key="2">
    <source>
        <dbReference type="EMBL" id="ALL70105.1"/>
    </source>
</evidence>
<dbReference type="EMBL" id="CP012748">
    <property type="protein sequence ID" value="ALL70105.1"/>
    <property type="molecule type" value="Genomic_DNA"/>
</dbReference>